<dbReference type="Proteomes" id="UP000633219">
    <property type="component" value="Unassembled WGS sequence"/>
</dbReference>
<dbReference type="InterPro" id="IPR018642">
    <property type="entry name" value="DUF2066"/>
</dbReference>
<feature type="chain" id="PRO_5036933989" evidence="1">
    <location>
        <begin position="24"/>
        <end position="277"/>
    </location>
</feature>
<organism evidence="2 3">
    <name type="scientific">Rhizobium setariae</name>
    <dbReference type="NCBI Taxonomy" id="2801340"/>
    <lineage>
        <taxon>Bacteria</taxon>
        <taxon>Pseudomonadati</taxon>
        <taxon>Pseudomonadota</taxon>
        <taxon>Alphaproteobacteria</taxon>
        <taxon>Hyphomicrobiales</taxon>
        <taxon>Rhizobiaceae</taxon>
        <taxon>Rhizobium/Agrobacterium group</taxon>
        <taxon>Rhizobium</taxon>
    </lineage>
</organism>
<accession>A0A936YR69</accession>
<feature type="signal peptide" evidence="1">
    <location>
        <begin position="1"/>
        <end position="23"/>
    </location>
</feature>
<keyword evidence="3" id="KW-1185">Reference proteome</keyword>
<gene>
    <name evidence="2" type="ORF">JJB09_03415</name>
</gene>
<dbReference type="Pfam" id="PF09839">
    <property type="entry name" value="DUF2066"/>
    <property type="match status" value="1"/>
</dbReference>
<protein>
    <submittedName>
        <fullName evidence="2">DUF2066 domain-containing protein</fullName>
    </submittedName>
</protein>
<comment type="caution">
    <text evidence="2">The sequence shown here is derived from an EMBL/GenBank/DDBJ whole genome shotgun (WGS) entry which is preliminary data.</text>
</comment>
<reference evidence="2" key="1">
    <citation type="submission" date="2021-01" db="EMBL/GenBank/DDBJ databases">
        <title>Rhizobium sp. strain KVB221 16S ribosomal RNA gene Genome sequencing and assembly.</title>
        <authorList>
            <person name="Kang M."/>
        </authorList>
    </citation>
    <scope>NUCLEOTIDE SEQUENCE</scope>
    <source>
        <strain evidence="2">KVB221</strain>
    </source>
</reference>
<keyword evidence="1" id="KW-0732">Signal</keyword>
<evidence type="ECO:0000256" key="1">
    <source>
        <dbReference type="SAM" id="SignalP"/>
    </source>
</evidence>
<dbReference type="EMBL" id="JAEQNC010000002">
    <property type="protein sequence ID" value="MBL0371067.1"/>
    <property type="molecule type" value="Genomic_DNA"/>
</dbReference>
<dbReference type="AlphaFoldDB" id="A0A936YR69"/>
<evidence type="ECO:0000313" key="3">
    <source>
        <dbReference type="Proteomes" id="UP000633219"/>
    </source>
</evidence>
<evidence type="ECO:0000313" key="2">
    <source>
        <dbReference type="EMBL" id="MBL0371067.1"/>
    </source>
</evidence>
<sequence length="277" mass="30376">MRYLRCITGFAVAICALAAPAGATDLDDLYQSVTIVTGNDERNRPAGFRDCLDRVLVRVSGDQRLPTLPAMAEPRAHAGSFVASFSYRDRLAGRPIHDEQGTYDRPHDLTCRYEPAVIDGLLRQLGSRPWRADRPPLSIFLNVNRGTTTYAVDRDQQRDLAMRQAFEQAATPLAFTVAFPTEAEIKSTLSASRRTRPGDLEPSDIPPAFATPVIGHLTWSDKDLGWVARWEIGNGAAPITWEVRGVNFDEAFRVAIRGVAQILSGNGDPPAFASAGR</sequence>
<proteinExistence type="predicted"/>
<name>A0A936YR69_9HYPH</name>
<dbReference type="RefSeq" id="WP_201653132.1">
    <property type="nucleotide sequence ID" value="NZ_JAEQNC010000002.1"/>
</dbReference>